<keyword evidence="8" id="KW-0029">Amino-acid transport</keyword>
<evidence type="ECO:0000256" key="5">
    <source>
        <dbReference type="ARBA" id="ARBA00022475"/>
    </source>
</evidence>
<evidence type="ECO:0000256" key="12">
    <source>
        <dbReference type="ARBA" id="ARBA00045588"/>
    </source>
</evidence>
<feature type="transmembrane region" description="Helical" evidence="14">
    <location>
        <begin position="183"/>
        <end position="207"/>
    </location>
</feature>
<comment type="function">
    <text evidence="12">Carrier protein involved in proton-driven auxin influx. Mediates the formation of auxin gradient from developing leaves (site of auxin biosynthesis) to tips by contributing to the loading of auxin in vascular tissues and facilitating acropetal (base to tip) auxin transport within inner tissues of the root apex, and basipetal (tip to base) auxin transport within outer tissues of the root apex. May be involved in lateral roots and nodules formation.</text>
</comment>
<proteinExistence type="inferred from homology"/>
<dbReference type="GO" id="GO:0015293">
    <property type="term" value="F:symporter activity"/>
    <property type="evidence" value="ECO:0007669"/>
    <property type="project" value="UniProtKB-KW"/>
</dbReference>
<comment type="similarity">
    <text evidence="3">Belongs to the amino acid/polyamine transporter 2 family. Amino acid/auxin permease (AAAP) (TC 2.A.18.1) subfamily.</text>
</comment>
<keyword evidence="9 14" id="KW-1133">Transmembrane helix</keyword>
<dbReference type="GO" id="GO:0006865">
    <property type="term" value="P:amino acid transport"/>
    <property type="evidence" value="ECO:0007669"/>
    <property type="project" value="UniProtKB-KW"/>
</dbReference>
<keyword evidence="11" id="KW-0927">Auxin signaling pathway</keyword>
<evidence type="ECO:0000256" key="14">
    <source>
        <dbReference type="SAM" id="Phobius"/>
    </source>
</evidence>
<dbReference type="EMBL" id="JAYKXN010000003">
    <property type="protein sequence ID" value="KAK7302714.1"/>
    <property type="molecule type" value="Genomic_DNA"/>
</dbReference>
<feature type="domain" description="Amino acid transporter transmembrane" evidence="15">
    <location>
        <begin position="163"/>
        <end position="572"/>
    </location>
</feature>
<feature type="transmembrane region" description="Helical" evidence="14">
    <location>
        <begin position="442"/>
        <end position="466"/>
    </location>
</feature>
<keyword evidence="6 14" id="KW-0812">Transmembrane</keyword>
<dbReference type="GO" id="GO:0005886">
    <property type="term" value="C:plasma membrane"/>
    <property type="evidence" value="ECO:0007669"/>
    <property type="project" value="UniProtKB-SubCell"/>
</dbReference>
<comment type="subcellular location">
    <subcellularLocation>
        <location evidence="2">Cell membrane</location>
    </subcellularLocation>
    <subcellularLocation>
        <location evidence="1">Endomembrane system</location>
        <topology evidence="1">Multi-pass membrane protein</topology>
    </subcellularLocation>
</comment>
<evidence type="ECO:0000313" key="17">
    <source>
        <dbReference type="Proteomes" id="UP001359559"/>
    </source>
</evidence>
<feature type="transmembrane region" description="Helical" evidence="14">
    <location>
        <begin position="548"/>
        <end position="573"/>
    </location>
</feature>
<feature type="transmembrane region" description="Helical" evidence="14">
    <location>
        <begin position="401"/>
        <end position="422"/>
    </location>
</feature>
<dbReference type="GO" id="GO:0009734">
    <property type="term" value="P:auxin-activated signaling pathway"/>
    <property type="evidence" value="ECO:0007669"/>
    <property type="project" value="UniProtKB-KW"/>
</dbReference>
<name>A0AAN9JQZ0_CLITE</name>
<protein>
    <recommendedName>
        <fullName evidence="15">Amino acid transporter transmembrane domain-containing protein</fullName>
    </recommendedName>
</protein>
<feature type="transmembrane region" description="Helical" evidence="14">
    <location>
        <begin position="514"/>
        <end position="536"/>
    </location>
</feature>
<dbReference type="PANTHER" id="PTHR48017">
    <property type="entry name" value="OS05G0424000 PROTEIN-RELATED"/>
    <property type="match status" value="1"/>
</dbReference>
<evidence type="ECO:0000256" key="1">
    <source>
        <dbReference type="ARBA" id="ARBA00004127"/>
    </source>
</evidence>
<keyword evidence="4" id="KW-0813">Transport</keyword>
<evidence type="ECO:0000256" key="11">
    <source>
        <dbReference type="ARBA" id="ARBA00023294"/>
    </source>
</evidence>
<evidence type="ECO:0000313" key="16">
    <source>
        <dbReference type="EMBL" id="KAK7302714.1"/>
    </source>
</evidence>
<evidence type="ECO:0000256" key="2">
    <source>
        <dbReference type="ARBA" id="ARBA00004236"/>
    </source>
</evidence>
<feature type="region of interest" description="Disordered" evidence="13">
    <location>
        <begin position="73"/>
        <end position="111"/>
    </location>
</feature>
<dbReference type="Pfam" id="PF01490">
    <property type="entry name" value="Aa_trans"/>
    <property type="match status" value="1"/>
</dbReference>
<comment type="caution">
    <text evidence="16">The sequence shown here is derived from an EMBL/GenBank/DDBJ whole genome shotgun (WGS) entry which is preliminary data.</text>
</comment>
<evidence type="ECO:0000256" key="13">
    <source>
        <dbReference type="SAM" id="MobiDB-lite"/>
    </source>
</evidence>
<keyword evidence="10 14" id="KW-0472">Membrane</keyword>
<dbReference type="GO" id="GO:0012505">
    <property type="term" value="C:endomembrane system"/>
    <property type="evidence" value="ECO:0007669"/>
    <property type="project" value="UniProtKB-SubCell"/>
</dbReference>
<evidence type="ECO:0000256" key="7">
    <source>
        <dbReference type="ARBA" id="ARBA00022847"/>
    </source>
</evidence>
<keyword evidence="7" id="KW-0769">Symport</keyword>
<feature type="transmembrane region" description="Helical" evidence="14">
    <location>
        <begin position="242"/>
        <end position="265"/>
    </location>
</feature>
<keyword evidence="5" id="KW-1003">Cell membrane</keyword>
<evidence type="ECO:0000256" key="3">
    <source>
        <dbReference type="ARBA" id="ARBA00005590"/>
    </source>
</evidence>
<sequence length="585" mass="64484">MIDSHSVFPASVGPEVERSTVRMVVDALHSLPFGYPVSPPTEGLSQNDETCYFGGCVSRLFSWADTMEERPETELISIPATPRVSTPEILTPSGQRSPRPASKEAKSSNAWTPTSFISPRFLSPIGTPMKKVLINMKGYLEEVGHLTKLNPQDAWLPITESRNGNAHYAAFHNLNAGVGFQALVLPVAFAYLGWSWGILSLTIAYIWQLYTLWILVQLHEAVPGKRYNRYVELAQAAFGERLGVWLALFPTVYLSAGTATALILIGGETMKLFFQIVCGPTCTSNPLTTVEWYLVFTSLSIVLSQLPNLNSIAGLSLIGAVTAITYSTMVWVLSVSQQRPPSISYEPLSLSSSSSAFLALNALGIIAFSFRGHNLALEIQATMPSTFKHPARVPMWKGAKVAYFFIAMCLFPIAIGGFWAYGNRMPSGGILTALYEFHSHDISRGILALAFLLVVFNCLSSFQIYSMPAFDSFEAGYTSRTNRPCSIWVRSGFRVFFGFVSFFIGVALPFLSSLAGLLGGLTLPVTFAYPCFMWVLIKQPTKYSFNWYFNWILGWLGVGFSLAFSIGGIWSIVNDGLKLKFFKPN</sequence>
<feature type="transmembrane region" description="Helical" evidence="14">
    <location>
        <begin position="353"/>
        <end position="370"/>
    </location>
</feature>
<dbReference type="InterPro" id="IPR013057">
    <property type="entry name" value="AA_transpt_TM"/>
</dbReference>
<keyword evidence="17" id="KW-1185">Reference proteome</keyword>
<accession>A0AAN9JQZ0</accession>
<evidence type="ECO:0000256" key="6">
    <source>
        <dbReference type="ARBA" id="ARBA00022692"/>
    </source>
</evidence>
<gene>
    <name evidence="16" type="ORF">RJT34_13610</name>
</gene>
<dbReference type="Proteomes" id="UP001359559">
    <property type="component" value="Unassembled WGS sequence"/>
</dbReference>
<feature type="transmembrane region" description="Helical" evidence="14">
    <location>
        <begin position="487"/>
        <end position="508"/>
    </location>
</feature>
<evidence type="ECO:0000256" key="4">
    <source>
        <dbReference type="ARBA" id="ARBA00022448"/>
    </source>
</evidence>
<evidence type="ECO:0000256" key="8">
    <source>
        <dbReference type="ARBA" id="ARBA00022970"/>
    </source>
</evidence>
<evidence type="ECO:0000256" key="9">
    <source>
        <dbReference type="ARBA" id="ARBA00022989"/>
    </source>
</evidence>
<dbReference type="AlphaFoldDB" id="A0AAN9JQZ0"/>
<feature type="transmembrane region" description="Helical" evidence="14">
    <location>
        <begin position="312"/>
        <end position="333"/>
    </location>
</feature>
<evidence type="ECO:0000256" key="10">
    <source>
        <dbReference type="ARBA" id="ARBA00023136"/>
    </source>
</evidence>
<evidence type="ECO:0000259" key="15">
    <source>
        <dbReference type="Pfam" id="PF01490"/>
    </source>
</evidence>
<organism evidence="16 17">
    <name type="scientific">Clitoria ternatea</name>
    <name type="common">Butterfly pea</name>
    <dbReference type="NCBI Taxonomy" id="43366"/>
    <lineage>
        <taxon>Eukaryota</taxon>
        <taxon>Viridiplantae</taxon>
        <taxon>Streptophyta</taxon>
        <taxon>Embryophyta</taxon>
        <taxon>Tracheophyta</taxon>
        <taxon>Spermatophyta</taxon>
        <taxon>Magnoliopsida</taxon>
        <taxon>eudicotyledons</taxon>
        <taxon>Gunneridae</taxon>
        <taxon>Pentapetalae</taxon>
        <taxon>rosids</taxon>
        <taxon>fabids</taxon>
        <taxon>Fabales</taxon>
        <taxon>Fabaceae</taxon>
        <taxon>Papilionoideae</taxon>
        <taxon>50 kb inversion clade</taxon>
        <taxon>NPAAA clade</taxon>
        <taxon>indigoferoid/millettioid clade</taxon>
        <taxon>Phaseoleae</taxon>
        <taxon>Clitoria</taxon>
    </lineage>
</organism>
<reference evidence="16 17" key="1">
    <citation type="submission" date="2024-01" db="EMBL/GenBank/DDBJ databases">
        <title>The genomes of 5 underutilized Papilionoideae crops provide insights into root nodulation and disease resistance.</title>
        <authorList>
            <person name="Yuan L."/>
        </authorList>
    </citation>
    <scope>NUCLEOTIDE SEQUENCE [LARGE SCALE GENOMIC DNA]</scope>
    <source>
        <strain evidence="16">LY-2023</strain>
        <tissue evidence="16">Leaf</tissue>
    </source>
</reference>